<feature type="chain" id="PRO_5046490880" evidence="7">
    <location>
        <begin position="18"/>
        <end position="195"/>
    </location>
</feature>
<dbReference type="GeneID" id="101850161"/>
<reference evidence="9" key="1">
    <citation type="submission" date="2025-08" db="UniProtKB">
        <authorList>
            <consortium name="RefSeq"/>
        </authorList>
    </citation>
    <scope>IDENTIFICATION</scope>
</reference>
<evidence type="ECO:0000313" key="8">
    <source>
        <dbReference type="Proteomes" id="UP000694888"/>
    </source>
</evidence>
<keyword evidence="3 6" id="KW-1133">Transmembrane helix</keyword>
<evidence type="ECO:0000256" key="7">
    <source>
        <dbReference type="SAM" id="SignalP"/>
    </source>
</evidence>
<dbReference type="SUPFAM" id="SSF48652">
    <property type="entry name" value="Tetraspanin"/>
    <property type="match status" value="1"/>
</dbReference>
<keyword evidence="8" id="KW-1185">Reference proteome</keyword>
<keyword evidence="2 6" id="KW-0812">Transmembrane</keyword>
<evidence type="ECO:0000313" key="9">
    <source>
        <dbReference type="RefSeq" id="XP_012936601.1"/>
    </source>
</evidence>
<dbReference type="Proteomes" id="UP000694888">
    <property type="component" value="Unplaced"/>
</dbReference>
<evidence type="ECO:0000256" key="3">
    <source>
        <dbReference type="ARBA" id="ARBA00022989"/>
    </source>
</evidence>
<evidence type="ECO:0000256" key="2">
    <source>
        <dbReference type="ARBA" id="ARBA00022692"/>
    </source>
</evidence>
<gene>
    <name evidence="9" type="primary">LOC101850161</name>
</gene>
<dbReference type="RefSeq" id="XP_012936601.1">
    <property type="nucleotide sequence ID" value="XM_013081147.1"/>
</dbReference>
<evidence type="ECO:0000256" key="1">
    <source>
        <dbReference type="ARBA" id="ARBA00004141"/>
    </source>
</evidence>
<organism evidence="8 9">
    <name type="scientific">Aplysia californica</name>
    <name type="common">California sea hare</name>
    <dbReference type="NCBI Taxonomy" id="6500"/>
    <lineage>
        <taxon>Eukaryota</taxon>
        <taxon>Metazoa</taxon>
        <taxon>Spiralia</taxon>
        <taxon>Lophotrochozoa</taxon>
        <taxon>Mollusca</taxon>
        <taxon>Gastropoda</taxon>
        <taxon>Heterobranchia</taxon>
        <taxon>Euthyneura</taxon>
        <taxon>Tectipleura</taxon>
        <taxon>Aplysiida</taxon>
        <taxon>Aplysioidea</taxon>
        <taxon>Aplysiidae</taxon>
        <taxon>Aplysia</taxon>
    </lineage>
</organism>
<dbReference type="CDD" id="cd03156">
    <property type="entry name" value="uroplakin_I_like_LEL"/>
    <property type="match status" value="1"/>
</dbReference>
<name>A0ABM0ZXM3_APLCA</name>
<feature type="transmembrane region" description="Helical" evidence="6">
    <location>
        <begin position="135"/>
        <end position="157"/>
    </location>
</feature>
<evidence type="ECO:0000256" key="5">
    <source>
        <dbReference type="SAM" id="MobiDB-lite"/>
    </source>
</evidence>
<evidence type="ECO:0000256" key="6">
    <source>
        <dbReference type="SAM" id="Phobius"/>
    </source>
</evidence>
<accession>A0ABM0ZXM3</accession>
<dbReference type="Gene3D" id="1.10.1450.10">
    <property type="entry name" value="Tetraspanin"/>
    <property type="match status" value="1"/>
</dbReference>
<feature type="compositionally biased region" description="Basic residues" evidence="5">
    <location>
        <begin position="174"/>
        <end position="186"/>
    </location>
</feature>
<sequence>MIKLLIIEIVLLVLILAFRSEIDSRVKGALQPTLDTYKGYNSTEPVTVGWNFVFSKFECCGIDSYSDLDTASSWPTSITYAGSAATLTAPIFCCKLNGTYPSMTLPASATCAESPTSSISNYESGCYKAVEEYILAYRITMLVVVSLIVVCEVLNIITAFMERSNIVADDNREKRRKQGQWKKMNKAGKNNEAWA</sequence>
<protein>
    <submittedName>
        <fullName evidence="9">Tetraspanin-16</fullName>
    </submittedName>
</protein>
<proteinExistence type="predicted"/>
<keyword evidence="4 6" id="KW-0472">Membrane</keyword>
<dbReference type="InterPro" id="IPR008952">
    <property type="entry name" value="Tetraspanin_EC2_sf"/>
</dbReference>
<comment type="subcellular location">
    <subcellularLocation>
        <location evidence="1">Membrane</location>
        <topology evidence="1">Multi-pass membrane protein</topology>
    </subcellularLocation>
</comment>
<dbReference type="InterPro" id="IPR018499">
    <property type="entry name" value="Tetraspanin/Peripherin"/>
</dbReference>
<keyword evidence="7" id="KW-0732">Signal</keyword>
<feature type="region of interest" description="Disordered" evidence="5">
    <location>
        <begin position="171"/>
        <end position="195"/>
    </location>
</feature>
<feature type="signal peptide" evidence="7">
    <location>
        <begin position="1"/>
        <end position="17"/>
    </location>
</feature>
<evidence type="ECO:0000256" key="4">
    <source>
        <dbReference type="ARBA" id="ARBA00023136"/>
    </source>
</evidence>
<dbReference type="Pfam" id="PF00335">
    <property type="entry name" value="Tetraspanin"/>
    <property type="match status" value="1"/>
</dbReference>